<protein>
    <recommendedName>
        <fullName evidence="4">PiggyBac transposable element-derived protein domain-containing protein</fullName>
    </recommendedName>
</protein>
<evidence type="ECO:0000256" key="1">
    <source>
        <dbReference type="SAM" id="MobiDB-lite"/>
    </source>
</evidence>
<organism evidence="2 3">
    <name type="scientific">Acanthoscelides obtectus</name>
    <name type="common">Bean weevil</name>
    <name type="synonym">Bruchus obtectus</name>
    <dbReference type="NCBI Taxonomy" id="200917"/>
    <lineage>
        <taxon>Eukaryota</taxon>
        <taxon>Metazoa</taxon>
        <taxon>Ecdysozoa</taxon>
        <taxon>Arthropoda</taxon>
        <taxon>Hexapoda</taxon>
        <taxon>Insecta</taxon>
        <taxon>Pterygota</taxon>
        <taxon>Neoptera</taxon>
        <taxon>Endopterygota</taxon>
        <taxon>Coleoptera</taxon>
        <taxon>Polyphaga</taxon>
        <taxon>Cucujiformia</taxon>
        <taxon>Chrysomeloidea</taxon>
        <taxon>Chrysomelidae</taxon>
        <taxon>Bruchinae</taxon>
        <taxon>Bruchini</taxon>
        <taxon>Acanthoscelides</taxon>
    </lineage>
</organism>
<sequence length="252" mass="28585">MMSRSEKLLELAKRKFKESNALELESSRDSTFLTNNDFSAQNDYSSPAPSGVTRTVKQMTDGGSDSDLEWEDFDSDDSVKDKTYQCDSNDGVVIKPKRSSQGIPKEFTKNNKKSEVIGKEKSKIKIIKWVDKRPVTMITTHPTHNATLVPIGTSSKFKVMFELLLGTTVVNSWIVYNMVSDTKLSIMEFRKQLAKDLVIEQAEVPKQPVPSRKRQHTFVKPEGPGRKKKRPCTGCYKKLRITMTSREADKKV</sequence>
<name>A0A9P0P716_ACAOB</name>
<feature type="compositionally biased region" description="Polar residues" evidence="1">
    <location>
        <begin position="35"/>
        <end position="63"/>
    </location>
</feature>
<keyword evidence="3" id="KW-1185">Reference proteome</keyword>
<dbReference type="Proteomes" id="UP001152888">
    <property type="component" value="Unassembled WGS sequence"/>
</dbReference>
<dbReference type="OrthoDB" id="5874059at2759"/>
<dbReference type="AlphaFoldDB" id="A0A9P0P716"/>
<evidence type="ECO:0000313" key="2">
    <source>
        <dbReference type="EMBL" id="CAH1969818.1"/>
    </source>
</evidence>
<comment type="caution">
    <text evidence="2">The sequence shown here is derived from an EMBL/GenBank/DDBJ whole genome shotgun (WGS) entry which is preliminary data.</text>
</comment>
<proteinExistence type="predicted"/>
<accession>A0A9P0P716</accession>
<dbReference type="EMBL" id="CAKOFQ010006766">
    <property type="protein sequence ID" value="CAH1969818.1"/>
    <property type="molecule type" value="Genomic_DNA"/>
</dbReference>
<gene>
    <name evidence="2" type="ORF">ACAOBT_LOCUS8575</name>
</gene>
<feature type="region of interest" description="Disordered" evidence="1">
    <location>
        <begin position="209"/>
        <end position="232"/>
    </location>
</feature>
<evidence type="ECO:0008006" key="4">
    <source>
        <dbReference type="Google" id="ProtNLM"/>
    </source>
</evidence>
<feature type="region of interest" description="Disordered" evidence="1">
    <location>
        <begin position="35"/>
        <end position="71"/>
    </location>
</feature>
<evidence type="ECO:0000313" key="3">
    <source>
        <dbReference type="Proteomes" id="UP001152888"/>
    </source>
</evidence>
<reference evidence="2" key="1">
    <citation type="submission" date="2022-03" db="EMBL/GenBank/DDBJ databases">
        <authorList>
            <person name="Sayadi A."/>
        </authorList>
    </citation>
    <scope>NUCLEOTIDE SEQUENCE</scope>
</reference>